<dbReference type="InterPro" id="IPR004518">
    <property type="entry name" value="MazG-like_dom"/>
</dbReference>
<gene>
    <name evidence="3" type="primary">mazG</name>
    <name evidence="3" type="ORF">ACFQ19_19370</name>
</gene>
<evidence type="ECO:0000313" key="3">
    <source>
        <dbReference type="EMBL" id="MFD1068161.1"/>
    </source>
</evidence>
<feature type="domain" description="NTP pyrophosphohydrolase MazG-like" evidence="2">
    <location>
        <begin position="393"/>
        <end position="449"/>
    </location>
</feature>
<keyword evidence="3" id="KW-0378">Hydrolase</keyword>
<dbReference type="RefSeq" id="WP_379594408.1">
    <property type="nucleotide sequence ID" value="NZ_JBHTKK010000039.1"/>
</dbReference>
<protein>
    <submittedName>
        <fullName evidence="3">Nucleoside triphosphate pyrophosphohydrolase</fullName>
        <ecNumber evidence="3">3.6.1.9</ecNumber>
    </submittedName>
</protein>
<dbReference type="InterPro" id="IPR035013">
    <property type="entry name" value="YabN_N"/>
</dbReference>
<evidence type="ECO:0000313" key="4">
    <source>
        <dbReference type="Proteomes" id="UP001597041"/>
    </source>
</evidence>
<organism evidence="3 4">
    <name type="scientific">Oceanobacillus locisalsi</name>
    <dbReference type="NCBI Taxonomy" id="546107"/>
    <lineage>
        <taxon>Bacteria</taxon>
        <taxon>Bacillati</taxon>
        <taxon>Bacillota</taxon>
        <taxon>Bacilli</taxon>
        <taxon>Bacillales</taxon>
        <taxon>Bacillaceae</taxon>
        <taxon>Oceanobacillus</taxon>
    </lineage>
</organism>
<dbReference type="EC" id="3.6.1.9" evidence="3"/>
<dbReference type="Pfam" id="PF00590">
    <property type="entry name" value="TP_methylase"/>
    <property type="match status" value="1"/>
</dbReference>
<dbReference type="InterPro" id="IPR035996">
    <property type="entry name" value="4pyrrol_Methylase_sf"/>
</dbReference>
<feature type="domain" description="NTP pyrophosphohydrolase MazG-like" evidence="2">
    <location>
        <begin position="253"/>
        <end position="326"/>
    </location>
</feature>
<dbReference type="Pfam" id="PF03819">
    <property type="entry name" value="MazG"/>
    <property type="match status" value="2"/>
</dbReference>
<accession>A0ABW3NL30</accession>
<dbReference type="EMBL" id="JBHTKK010000039">
    <property type="protein sequence ID" value="MFD1068161.1"/>
    <property type="molecule type" value="Genomic_DNA"/>
</dbReference>
<dbReference type="Gene3D" id="1.10.287.1080">
    <property type="entry name" value="MazG-like"/>
    <property type="match status" value="2"/>
</dbReference>
<comment type="caution">
    <text evidence="3">The sequence shown here is derived from an EMBL/GenBank/DDBJ whole genome shotgun (WGS) entry which is preliminary data.</text>
</comment>
<dbReference type="CDD" id="cd11723">
    <property type="entry name" value="YabN_N_like"/>
    <property type="match status" value="1"/>
</dbReference>
<keyword evidence="4" id="KW-1185">Reference proteome</keyword>
<dbReference type="InterPro" id="IPR014777">
    <property type="entry name" value="4pyrrole_Mease_sub1"/>
</dbReference>
<dbReference type="SUPFAM" id="SSF53790">
    <property type="entry name" value="Tetrapyrrole methylase"/>
    <property type="match status" value="1"/>
</dbReference>
<reference evidence="4" key="1">
    <citation type="journal article" date="2019" name="Int. J. Syst. Evol. Microbiol.">
        <title>The Global Catalogue of Microorganisms (GCM) 10K type strain sequencing project: providing services to taxonomists for standard genome sequencing and annotation.</title>
        <authorList>
            <consortium name="The Broad Institute Genomics Platform"/>
            <consortium name="The Broad Institute Genome Sequencing Center for Infectious Disease"/>
            <person name="Wu L."/>
            <person name="Ma J."/>
        </authorList>
    </citation>
    <scope>NUCLEOTIDE SEQUENCE [LARGE SCALE GENOMIC DNA]</scope>
    <source>
        <strain evidence="4">CCUG 56608</strain>
    </source>
</reference>
<dbReference type="CDD" id="cd11528">
    <property type="entry name" value="NTP-PPase_MazG_Nterm"/>
    <property type="match status" value="1"/>
</dbReference>
<dbReference type="CDD" id="cd11529">
    <property type="entry name" value="NTP-PPase_MazG_Cterm"/>
    <property type="match status" value="1"/>
</dbReference>
<dbReference type="NCBIfam" id="NF007113">
    <property type="entry name" value="PRK09562.1"/>
    <property type="match status" value="1"/>
</dbReference>
<dbReference type="NCBIfam" id="TIGR00444">
    <property type="entry name" value="mazG"/>
    <property type="match status" value="1"/>
</dbReference>
<dbReference type="Proteomes" id="UP001597041">
    <property type="component" value="Unassembled WGS sequence"/>
</dbReference>
<dbReference type="PANTHER" id="PTHR30522:SF0">
    <property type="entry name" value="NUCLEOSIDE TRIPHOSPHATE PYROPHOSPHOHYDROLASE"/>
    <property type="match status" value="1"/>
</dbReference>
<evidence type="ECO:0000259" key="2">
    <source>
        <dbReference type="Pfam" id="PF03819"/>
    </source>
</evidence>
<name>A0ABW3NL30_9BACI</name>
<dbReference type="PIRSF" id="PIRSF002845">
    <property type="entry name" value="Ttrprl_mtas_MazG"/>
    <property type="match status" value="1"/>
</dbReference>
<dbReference type="GO" id="GO:0047429">
    <property type="term" value="F:nucleoside triphosphate diphosphatase activity"/>
    <property type="evidence" value="ECO:0007669"/>
    <property type="project" value="UniProtKB-EC"/>
</dbReference>
<dbReference type="InterPro" id="IPR048011">
    <property type="entry name" value="NTP-PPase_MazG-like_C"/>
</dbReference>
<dbReference type="InterPro" id="IPR011551">
    <property type="entry name" value="NTP_PyrPHydrolase_MazG"/>
</dbReference>
<dbReference type="PANTHER" id="PTHR30522">
    <property type="entry name" value="NUCLEOSIDE TRIPHOSPHATE PYROPHOSPHOHYDROLASE"/>
    <property type="match status" value="1"/>
</dbReference>
<dbReference type="InterPro" id="IPR048015">
    <property type="entry name" value="NTP-PPase_MazG-like_N"/>
</dbReference>
<dbReference type="InterPro" id="IPR000878">
    <property type="entry name" value="4pyrrol_Mease"/>
</dbReference>
<feature type="domain" description="Tetrapyrrole methylase" evidence="1">
    <location>
        <begin position="6"/>
        <end position="205"/>
    </location>
</feature>
<evidence type="ECO:0000259" key="1">
    <source>
        <dbReference type="Pfam" id="PF00590"/>
    </source>
</evidence>
<sequence length="493" mass="56827">MKQIEVIGLGAGDLEQLPLGIYRKLIQTKQTIYARTYHHPVIQALEEEGIFFTSFDQLYEEEAQFDTVYERITRELTETAKTSDEPLIYAVPGHPMLAEKTVQLLLEQEEVDVSIAGGQSYLDDVFTAMQIDPIEGFQFVDGTDFRRNQLQLRQHIFVCQVYDAFIASDVKLTLLEDLPPDYTIYIVDAAGSSAEKITKIPLEALDHTMEISNLTTLYIPPVPEGYLHHTFPFLREVMAVLRGPDGCPWDKKQTHESLRYHTIEEVYELIEAIDEEDDDHIIEELGDLLMHVLLHSQIGEDNGYFTIDDVIQTISDKMIYRHPHVFQTTAADTEEAVLENWEELKKQEKGKDRESVLDGIPSYLPALTKAYKLTSKAGRVGFEWKHVGEVWDKLKEEIDEVMEAIEEKDAADVEEELGDVLFVLANISRYYKVHPEVALERANRKFSSRFRYIEKKLLENNQTPQNASLQEMDNYWDEAKKSKIGEDQEDEIR</sequence>
<dbReference type="SUPFAM" id="SSF101386">
    <property type="entry name" value="all-alpha NTP pyrophosphatases"/>
    <property type="match status" value="2"/>
</dbReference>
<proteinExistence type="predicted"/>
<dbReference type="Gene3D" id="3.40.1010.10">
    <property type="entry name" value="Cobalt-precorrin-4 Transmethylase, Domain 1"/>
    <property type="match status" value="1"/>
</dbReference>
<dbReference type="InterPro" id="IPR024180">
    <property type="entry name" value="Tetrapyrrole_Mease/MazG_pred"/>
</dbReference>